<keyword evidence="1" id="KW-0472">Membrane</keyword>
<evidence type="ECO:0000256" key="1">
    <source>
        <dbReference type="SAM" id="Phobius"/>
    </source>
</evidence>
<proteinExistence type="predicted"/>
<name>A0A1F7HJR4_9BACT</name>
<gene>
    <name evidence="2" type="ORF">A3D08_02210</name>
</gene>
<feature type="transmembrane region" description="Helical" evidence="1">
    <location>
        <begin position="14"/>
        <end position="40"/>
    </location>
</feature>
<keyword evidence="1" id="KW-1133">Transmembrane helix</keyword>
<evidence type="ECO:0000313" key="3">
    <source>
        <dbReference type="Proteomes" id="UP000178098"/>
    </source>
</evidence>
<evidence type="ECO:0008006" key="4">
    <source>
        <dbReference type="Google" id="ProtNLM"/>
    </source>
</evidence>
<accession>A0A1F7HJR4</accession>
<protein>
    <recommendedName>
        <fullName evidence="4">ABC transmembrane type-1 domain-containing protein</fullName>
    </recommendedName>
</protein>
<dbReference type="Proteomes" id="UP000178098">
    <property type="component" value="Unassembled WGS sequence"/>
</dbReference>
<organism evidence="2 3">
    <name type="scientific">Candidatus Roizmanbacteria bacterium RIFCSPHIGHO2_02_FULL_43_11</name>
    <dbReference type="NCBI Taxonomy" id="1802043"/>
    <lineage>
        <taxon>Bacteria</taxon>
        <taxon>Candidatus Roizmaniibacteriota</taxon>
    </lineage>
</organism>
<dbReference type="EMBL" id="MFZT01000019">
    <property type="protein sequence ID" value="OGK31343.1"/>
    <property type="molecule type" value="Genomic_DNA"/>
</dbReference>
<sequence length="75" mass="8686">MQSLILNIQKIPRYVRFLILALIAVLVNLPLALLLMWLLYPEWSRRAKIIVTIIALILGVYQVVQYLNAHASWSL</sequence>
<feature type="transmembrane region" description="Helical" evidence="1">
    <location>
        <begin position="47"/>
        <end position="67"/>
    </location>
</feature>
<reference evidence="2 3" key="1">
    <citation type="journal article" date="2016" name="Nat. Commun.">
        <title>Thousands of microbial genomes shed light on interconnected biogeochemical processes in an aquifer system.</title>
        <authorList>
            <person name="Anantharaman K."/>
            <person name="Brown C.T."/>
            <person name="Hug L.A."/>
            <person name="Sharon I."/>
            <person name="Castelle C.J."/>
            <person name="Probst A.J."/>
            <person name="Thomas B.C."/>
            <person name="Singh A."/>
            <person name="Wilkins M.J."/>
            <person name="Karaoz U."/>
            <person name="Brodie E.L."/>
            <person name="Williams K.H."/>
            <person name="Hubbard S.S."/>
            <person name="Banfield J.F."/>
        </authorList>
    </citation>
    <scope>NUCLEOTIDE SEQUENCE [LARGE SCALE GENOMIC DNA]</scope>
</reference>
<keyword evidence="1" id="KW-0812">Transmembrane</keyword>
<comment type="caution">
    <text evidence="2">The sequence shown here is derived from an EMBL/GenBank/DDBJ whole genome shotgun (WGS) entry which is preliminary data.</text>
</comment>
<dbReference type="AlphaFoldDB" id="A0A1F7HJR4"/>
<evidence type="ECO:0000313" key="2">
    <source>
        <dbReference type="EMBL" id="OGK31343.1"/>
    </source>
</evidence>